<evidence type="ECO:0000313" key="3">
    <source>
        <dbReference type="EMBL" id="MBX5023892.1"/>
    </source>
</evidence>
<feature type="transmembrane region" description="Helical" evidence="2">
    <location>
        <begin position="25"/>
        <end position="47"/>
    </location>
</feature>
<evidence type="ECO:0000313" key="4">
    <source>
        <dbReference type="Proteomes" id="UP000749740"/>
    </source>
</evidence>
<feature type="region of interest" description="Disordered" evidence="1">
    <location>
        <begin position="1"/>
        <end position="20"/>
    </location>
</feature>
<sequence length="65" mass="7190">MNEVRKGGPFPSGMSHDNFEPPRRMMMFVVTIFLIACLIALAFTWIAHPGEPDETSPAATAEQAR</sequence>
<protein>
    <submittedName>
        <fullName evidence="3">Uncharacterized protein</fullName>
    </submittedName>
</protein>
<comment type="caution">
    <text evidence="3">The sequence shown here is derived from an EMBL/GenBank/DDBJ whole genome shotgun (WGS) entry which is preliminary data.</text>
</comment>
<organism evidence="3 4">
    <name type="scientific">Rhizobium lentis</name>
    <dbReference type="NCBI Taxonomy" id="1138194"/>
    <lineage>
        <taxon>Bacteria</taxon>
        <taxon>Pseudomonadati</taxon>
        <taxon>Pseudomonadota</taxon>
        <taxon>Alphaproteobacteria</taxon>
        <taxon>Hyphomicrobiales</taxon>
        <taxon>Rhizobiaceae</taxon>
        <taxon>Rhizobium/Agrobacterium group</taxon>
        <taxon>Rhizobium</taxon>
    </lineage>
</organism>
<dbReference type="Proteomes" id="UP000749740">
    <property type="component" value="Unassembled WGS sequence"/>
</dbReference>
<gene>
    <name evidence="3" type="ORF">HJB63_15115</name>
</gene>
<reference evidence="3" key="1">
    <citation type="submission" date="2020-04" db="EMBL/GenBank/DDBJ databases">
        <title>Global-level population genomics: horizontal gene transfer, symbiosis and evolution in Rhizobia.</title>
        <authorList>
            <person name="Gai Y."/>
        </authorList>
    </citation>
    <scope>NUCLEOTIDE SEQUENCE</scope>
    <source>
        <strain evidence="3">BLR57</strain>
    </source>
</reference>
<proteinExistence type="predicted"/>
<evidence type="ECO:0000256" key="2">
    <source>
        <dbReference type="SAM" id="Phobius"/>
    </source>
</evidence>
<evidence type="ECO:0000256" key="1">
    <source>
        <dbReference type="SAM" id="MobiDB-lite"/>
    </source>
</evidence>
<keyword evidence="2" id="KW-1133">Transmembrane helix</keyword>
<name>A0A9Q3MBM2_9HYPH</name>
<dbReference type="RefSeq" id="WP_221133679.1">
    <property type="nucleotide sequence ID" value="NZ_JABDYC010000004.1"/>
</dbReference>
<keyword evidence="2" id="KW-0812">Transmembrane</keyword>
<dbReference type="AlphaFoldDB" id="A0A9Q3MBM2"/>
<accession>A0A9Q3MBM2</accession>
<dbReference type="EMBL" id="JABDYC010000004">
    <property type="protein sequence ID" value="MBX5023892.1"/>
    <property type="molecule type" value="Genomic_DNA"/>
</dbReference>
<keyword evidence="2" id="KW-0472">Membrane</keyword>